<proteinExistence type="predicted"/>
<evidence type="ECO:0008006" key="3">
    <source>
        <dbReference type="Google" id="ProtNLM"/>
    </source>
</evidence>
<evidence type="ECO:0000313" key="2">
    <source>
        <dbReference type="Proteomes" id="UP000003835"/>
    </source>
</evidence>
<sequence>MPEDQANMVLAFAEFLRLKVQSRPYHTSLLLSNYLGILRDSPNFNEDPVEIQEVLRREWE</sequence>
<organism evidence="1 2">
    <name type="scientific">Coleofasciculus chthonoplastes PCC 7420</name>
    <dbReference type="NCBI Taxonomy" id="118168"/>
    <lineage>
        <taxon>Bacteria</taxon>
        <taxon>Bacillati</taxon>
        <taxon>Cyanobacteriota</taxon>
        <taxon>Cyanophyceae</taxon>
        <taxon>Coleofasciculales</taxon>
        <taxon>Coleofasciculaceae</taxon>
        <taxon>Coleofasciculus</taxon>
    </lineage>
</organism>
<evidence type="ECO:0000313" key="1">
    <source>
        <dbReference type="EMBL" id="EDX72442.1"/>
    </source>
</evidence>
<dbReference type="EMBL" id="DS989864">
    <property type="protein sequence ID" value="EDX72442.1"/>
    <property type="molecule type" value="Genomic_DNA"/>
</dbReference>
<accession>B4W077</accession>
<dbReference type="AlphaFoldDB" id="B4W077"/>
<dbReference type="Proteomes" id="UP000003835">
    <property type="component" value="Unassembled WGS sequence"/>
</dbReference>
<keyword evidence="2" id="KW-1185">Reference proteome</keyword>
<name>B4W077_9CYAN</name>
<gene>
    <name evidence="1" type="ORF">MC7420_3514</name>
</gene>
<reference evidence="1 2" key="1">
    <citation type="submission" date="2008-07" db="EMBL/GenBank/DDBJ databases">
        <authorList>
            <person name="Tandeau de Marsac N."/>
            <person name="Ferriera S."/>
            <person name="Johnson J."/>
            <person name="Kravitz S."/>
            <person name="Beeson K."/>
            <person name="Sutton G."/>
            <person name="Rogers Y.-H."/>
            <person name="Friedman R."/>
            <person name="Frazier M."/>
            <person name="Venter J.C."/>
        </authorList>
    </citation>
    <scope>NUCLEOTIDE SEQUENCE [LARGE SCALE GENOMIC DNA]</scope>
    <source>
        <strain evidence="1 2">PCC 7420</strain>
    </source>
</reference>
<protein>
    <recommendedName>
        <fullName evidence="3">DUF2281 domain-containing protein</fullName>
    </recommendedName>
</protein>
<dbReference type="HOGENOM" id="CLU_2933386_0_0_3"/>
<dbReference type="STRING" id="118168.MC7420_3514"/>